<feature type="domain" description="Sialidase" evidence="3">
    <location>
        <begin position="79"/>
        <end position="480"/>
    </location>
</feature>
<gene>
    <name evidence="4" type="ORF">Bathy09g03580</name>
</gene>
<dbReference type="CDD" id="cd15482">
    <property type="entry name" value="Sialidase_non-viral"/>
    <property type="match status" value="1"/>
</dbReference>
<feature type="compositionally biased region" description="Polar residues" evidence="1">
    <location>
        <begin position="480"/>
        <end position="493"/>
    </location>
</feature>
<dbReference type="KEGG" id="bpg:Bathy09g03580"/>
<dbReference type="GeneID" id="19013865"/>
<dbReference type="EMBL" id="FO082270">
    <property type="protein sequence ID" value="CCO66845.1"/>
    <property type="molecule type" value="Genomic_DNA"/>
</dbReference>
<dbReference type="Pfam" id="PF13088">
    <property type="entry name" value="BNR_2"/>
    <property type="match status" value="1"/>
</dbReference>
<dbReference type="SUPFAM" id="SSF50939">
    <property type="entry name" value="Sialidases"/>
    <property type="match status" value="1"/>
</dbReference>
<feature type="compositionally biased region" description="Low complexity" evidence="1">
    <location>
        <begin position="420"/>
        <end position="446"/>
    </location>
</feature>
<dbReference type="OrthoDB" id="497144at2759"/>
<organism evidence="4 5">
    <name type="scientific">Bathycoccus prasinos</name>
    <dbReference type="NCBI Taxonomy" id="41875"/>
    <lineage>
        <taxon>Eukaryota</taxon>
        <taxon>Viridiplantae</taxon>
        <taxon>Chlorophyta</taxon>
        <taxon>Mamiellophyceae</taxon>
        <taxon>Mamiellales</taxon>
        <taxon>Bathycoccaceae</taxon>
        <taxon>Bathycoccus</taxon>
    </lineage>
</organism>
<dbReference type="InterPro" id="IPR036278">
    <property type="entry name" value="Sialidase_sf"/>
</dbReference>
<keyword evidence="2" id="KW-1133">Transmembrane helix</keyword>
<evidence type="ECO:0000256" key="1">
    <source>
        <dbReference type="SAM" id="MobiDB-lite"/>
    </source>
</evidence>
<dbReference type="Proteomes" id="UP000198341">
    <property type="component" value="Chromosome 9"/>
</dbReference>
<feature type="region of interest" description="Disordered" evidence="1">
    <location>
        <begin position="725"/>
        <end position="744"/>
    </location>
</feature>
<accession>K8F469</accession>
<sequence>MTTRKSYWMSERGTLTANELKRKSLCHAKGGPGGSVSSCWQRKLSDVERIRNVGSPSLARLTNETVLAVFRASEDAVGEEGQHLRVTTSRAGEGKGWKVSTPFEEVGKFHDNDWKRGSGMPMWDPIVFAERDGKGRAFVFYAVSDSQRRGECRQEKSVPLLGFGSKPIKPWVRGGDIYVVASTDATLKEWMTPRRVLKSADFNGAPITLNGPAVEMDEANSETGNRDWVVPVCVNGMKQVNVGTVLAQYGRGVHREGGTGEGGFNPKCGAEAVRKCGVIVSSDLGKTWDTSRLHESLGFDRKNGILLADMTVAEIGEGGLYAVFRPKVVVGGEDDGLVVRRTAKSMRLYTAISTDVGKTWTTPREMSSEMRTFDAAARLFRLQPKGPLVLAYNDRSNFDTLEGEDGVSDEENDDDDDESIGSSSGSRSSETSKSSRSGSSSNSASFSDAATNLGALRLTLATSHDHGRTWRKVVTVRDGATTTSGNTNTDESSAFHRQQQQRKTLGLRVSQPWLLQHGCKAFVAFSRDYHALEYSSRFARAQPENDRELGLREYPRSHQTHITQAKSTILTVLKIIPLALYLRAASCKLALPILGCDGPLCPVAIGKSGDCTPTANTAECYAWCEHAWTPWANNLLSTFKIPYKVRCNKSNGYELAKIIAAVEIIGYLMLWMPGKAKKGAFILTATMAFAIHFHVTFLKDSVDKLGLQFALILASLAVYVMETDGKKSGSKPRPPKRGGSKKRN</sequence>
<keyword evidence="2" id="KW-0472">Membrane</keyword>
<proteinExistence type="predicted"/>
<dbReference type="InterPro" id="IPR011040">
    <property type="entry name" value="Sialidase"/>
</dbReference>
<feature type="region of interest" description="Disordered" evidence="1">
    <location>
        <begin position="472"/>
        <end position="493"/>
    </location>
</feature>
<evidence type="ECO:0000313" key="4">
    <source>
        <dbReference type="EMBL" id="CCO66845.1"/>
    </source>
</evidence>
<protein>
    <recommendedName>
        <fullName evidence="3">Sialidase domain-containing protein</fullName>
    </recommendedName>
</protein>
<feature type="region of interest" description="Disordered" evidence="1">
    <location>
        <begin position="399"/>
        <end position="446"/>
    </location>
</feature>
<name>K8F469_9CHLO</name>
<keyword evidence="2" id="KW-0812">Transmembrane</keyword>
<evidence type="ECO:0000313" key="5">
    <source>
        <dbReference type="Proteomes" id="UP000198341"/>
    </source>
</evidence>
<evidence type="ECO:0000259" key="3">
    <source>
        <dbReference type="Pfam" id="PF13088"/>
    </source>
</evidence>
<dbReference type="AlphaFoldDB" id="K8F469"/>
<evidence type="ECO:0000256" key="2">
    <source>
        <dbReference type="SAM" id="Phobius"/>
    </source>
</evidence>
<dbReference type="RefSeq" id="XP_007511285.1">
    <property type="nucleotide sequence ID" value="XM_007511223.1"/>
</dbReference>
<feature type="compositionally biased region" description="Basic residues" evidence="1">
    <location>
        <begin position="728"/>
        <end position="744"/>
    </location>
</feature>
<feature type="transmembrane region" description="Helical" evidence="2">
    <location>
        <begin position="705"/>
        <end position="721"/>
    </location>
</feature>
<keyword evidence="5" id="KW-1185">Reference proteome</keyword>
<feature type="transmembrane region" description="Helical" evidence="2">
    <location>
        <begin position="679"/>
        <end position="699"/>
    </location>
</feature>
<reference evidence="4 5" key="1">
    <citation type="submission" date="2011-10" db="EMBL/GenBank/DDBJ databases">
        <authorList>
            <person name="Genoscope - CEA"/>
        </authorList>
    </citation>
    <scope>NUCLEOTIDE SEQUENCE [LARGE SCALE GENOMIC DNA]</scope>
    <source>
        <strain evidence="4 5">RCC 1105</strain>
    </source>
</reference>
<feature type="compositionally biased region" description="Acidic residues" evidence="1">
    <location>
        <begin position="401"/>
        <end position="419"/>
    </location>
</feature>
<dbReference type="Gene3D" id="2.120.10.10">
    <property type="match status" value="1"/>
</dbReference>